<sequence length="375" mass="39908">MRIVQVATLVTPDGAYGGPIRVAINQTRSLRAAGHDVELVAAARGFGTNIPDLFDGVPIRLFPARAIPKLGFSGTYAPDLQQWLKANLSATDVAHIHMGRDMVTLPAALAARAARTPYIVQTHGMVAPSRHPLAGIVDRKWTIPALRGADHTLYLTPEESGGLNGVTDLGAKLEQLHNGVPESPVPVSTSENDPLEVLFLARLHERKRPLMFVELAKRLHVDHPGVRFVLAGPDGGEGRAVQRAIDLSGITDALSWEGPIAPDQTAERISRCSVYVLPSIDEPFPMSVLEALAQGKPAVVTESCGLAESITSAGAGAVSDSTLESLTTAVDRLLTDAAERRSSGENALALARTTFSMNRIAEKLENLYEGAVSHA</sequence>
<evidence type="ECO:0000256" key="1">
    <source>
        <dbReference type="ARBA" id="ARBA00022676"/>
    </source>
</evidence>
<evidence type="ECO:0000259" key="4">
    <source>
        <dbReference type="Pfam" id="PF13579"/>
    </source>
</evidence>
<organism evidence="5 6">
    <name type="scientific">Pseudarthrobacter quantipunctorum</name>
    <dbReference type="NCBI Taxonomy" id="3128980"/>
    <lineage>
        <taxon>Bacteria</taxon>
        <taxon>Bacillati</taxon>
        <taxon>Actinomycetota</taxon>
        <taxon>Actinomycetes</taxon>
        <taxon>Micrococcales</taxon>
        <taxon>Micrococcaceae</taxon>
        <taxon>Pseudarthrobacter</taxon>
    </lineage>
</organism>
<dbReference type="PANTHER" id="PTHR12526:SF637">
    <property type="entry name" value="GLYCOSYLTRANSFERASE EPSF-RELATED"/>
    <property type="match status" value="1"/>
</dbReference>
<dbReference type="InterPro" id="IPR001296">
    <property type="entry name" value="Glyco_trans_1"/>
</dbReference>
<keyword evidence="2 5" id="KW-0808">Transferase</keyword>
<dbReference type="PANTHER" id="PTHR12526">
    <property type="entry name" value="GLYCOSYLTRANSFERASE"/>
    <property type="match status" value="1"/>
</dbReference>
<dbReference type="Proteomes" id="UP001623384">
    <property type="component" value="Chromosome"/>
</dbReference>
<reference evidence="5 6" key="1">
    <citation type="submission" date="2024-03" db="EMBL/GenBank/DDBJ databases">
        <title>Rhodococcus navarretei sp. nov. and Pseudarthrobacter quantumdoti sp. nov., two new species with the ability to biosynthesize Quantum Dots isolated from soil samples at Union Glacier, Antarctica.</title>
        <authorList>
            <person name="Vargas M."/>
        </authorList>
    </citation>
    <scope>NUCLEOTIDE SEQUENCE [LARGE SCALE GENOMIC DNA]</scope>
    <source>
        <strain evidence="5 6">RC-2-3</strain>
    </source>
</reference>
<dbReference type="Pfam" id="PF00534">
    <property type="entry name" value="Glycos_transf_1"/>
    <property type="match status" value="1"/>
</dbReference>
<dbReference type="RefSeq" id="WP_406636659.1">
    <property type="nucleotide sequence ID" value="NZ_CP148033.1"/>
</dbReference>
<name>A0ABZ2R769_9MICC</name>
<keyword evidence="6" id="KW-1185">Reference proteome</keyword>
<evidence type="ECO:0000256" key="2">
    <source>
        <dbReference type="ARBA" id="ARBA00022679"/>
    </source>
</evidence>
<proteinExistence type="predicted"/>
<dbReference type="SUPFAM" id="SSF53756">
    <property type="entry name" value="UDP-Glycosyltransferase/glycogen phosphorylase"/>
    <property type="match status" value="1"/>
</dbReference>
<dbReference type="Pfam" id="PF13579">
    <property type="entry name" value="Glyco_trans_4_4"/>
    <property type="match status" value="1"/>
</dbReference>
<gene>
    <name evidence="5" type="ORF">WHH00_03770</name>
</gene>
<dbReference type="EMBL" id="CP148033">
    <property type="protein sequence ID" value="WXK93936.1"/>
    <property type="molecule type" value="Genomic_DNA"/>
</dbReference>
<protein>
    <submittedName>
        <fullName evidence="5">Glycosyltransferase</fullName>
        <ecNumber evidence="5">2.4.-.-</ecNumber>
    </submittedName>
</protein>
<evidence type="ECO:0000313" key="5">
    <source>
        <dbReference type="EMBL" id="WXK93936.1"/>
    </source>
</evidence>
<dbReference type="GO" id="GO:0016757">
    <property type="term" value="F:glycosyltransferase activity"/>
    <property type="evidence" value="ECO:0007669"/>
    <property type="project" value="UniProtKB-KW"/>
</dbReference>
<accession>A0ABZ2R769</accession>
<feature type="domain" description="Glycosyltransferase subfamily 4-like N-terminal" evidence="4">
    <location>
        <begin position="17"/>
        <end position="159"/>
    </location>
</feature>
<dbReference type="EC" id="2.4.-.-" evidence="5"/>
<feature type="domain" description="Glycosyl transferase family 1" evidence="3">
    <location>
        <begin position="190"/>
        <end position="347"/>
    </location>
</feature>
<evidence type="ECO:0000259" key="3">
    <source>
        <dbReference type="Pfam" id="PF00534"/>
    </source>
</evidence>
<keyword evidence="1 5" id="KW-0328">Glycosyltransferase</keyword>
<dbReference type="Gene3D" id="3.40.50.2000">
    <property type="entry name" value="Glycogen Phosphorylase B"/>
    <property type="match status" value="2"/>
</dbReference>
<evidence type="ECO:0000313" key="6">
    <source>
        <dbReference type="Proteomes" id="UP001623384"/>
    </source>
</evidence>
<dbReference type="InterPro" id="IPR028098">
    <property type="entry name" value="Glyco_trans_4-like_N"/>
</dbReference>